<reference evidence="1 2" key="1">
    <citation type="submission" date="2017-03" db="EMBL/GenBank/DDBJ databases">
        <title>Genome analysis of Rhizobial strains effectives or ineffectives for nitrogen fixation isolated from bean seeds.</title>
        <authorList>
            <person name="Peralta H."/>
            <person name="Aguilar-Vera A."/>
            <person name="Mora Y."/>
            <person name="Vargas-Lagunas C."/>
            <person name="Girard L."/>
            <person name="Mora J."/>
        </authorList>
    </citation>
    <scope>NUCLEOTIDE SEQUENCE [LARGE SCALE GENOMIC DNA]</scope>
    <source>
        <strain evidence="1 2">CCGM3</strain>
    </source>
</reference>
<dbReference type="RefSeq" id="WP_114713648.1">
    <property type="nucleotide sequence ID" value="NZ_KZ857259.1"/>
</dbReference>
<proteinExistence type="predicted"/>
<name>A0A370KNJ7_9HYPH</name>
<evidence type="ECO:0008006" key="3">
    <source>
        <dbReference type="Google" id="ProtNLM"/>
    </source>
</evidence>
<accession>A0A370KNJ7</accession>
<organism evidence="1 2">
    <name type="scientific">Rhizobium grahamii</name>
    <dbReference type="NCBI Taxonomy" id="1120045"/>
    <lineage>
        <taxon>Bacteria</taxon>
        <taxon>Pseudomonadati</taxon>
        <taxon>Pseudomonadota</taxon>
        <taxon>Alphaproteobacteria</taxon>
        <taxon>Hyphomicrobiales</taxon>
        <taxon>Rhizobiaceae</taxon>
        <taxon>Rhizobium/Agrobacterium group</taxon>
        <taxon>Rhizobium</taxon>
    </lineage>
</organism>
<protein>
    <recommendedName>
        <fullName evidence="3">BON domain-containing protein</fullName>
    </recommendedName>
</protein>
<dbReference type="EMBL" id="NAAC01000016">
    <property type="protein sequence ID" value="RDJ10495.1"/>
    <property type="molecule type" value="Genomic_DNA"/>
</dbReference>
<dbReference type="AlphaFoldDB" id="A0A370KNJ7"/>
<comment type="caution">
    <text evidence="1">The sequence shown here is derived from an EMBL/GenBank/DDBJ whole genome shotgun (WGS) entry which is preliminary data.</text>
</comment>
<sequence>MFMPQFDGYASIGERAPLASLADEIWSAIAYCGFAEDLELSVVESAGVFFLEGKAPNQAVADRILQVGRRCAGPIVLSRISIG</sequence>
<gene>
    <name evidence="1" type="ORF">B5K06_15780</name>
</gene>
<evidence type="ECO:0000313" key="1">
    <source>
        <dbReference type="EMBL" id="RDJ10495.1"/>
    </source>
</evidence>
<evidence type="ECO:0000313" key="2">
    <source>
        <dbReference type="Proteomes" id="UP000254939"/>
    </source>
</evidence>
<dbReference type="Proteomes" id="UP000254939">
    <property type="component" value="Unassembled WGS sequence"/>
</dbReference>